<dbReference type="PANTHER" id="PTHR43540">
    <property type="entry name" value="PEROXYUREIDOACRYLATE/UREIDOACRYLATE AMIDOHYDROLASE-RELATED"/>
    <property type="match status" value="1"/>
</dbReference>
<dbReference type="Pfam" id="PF00857">
    <property type="entry name" value="Isochorismatase"/>
    <property type="match status" value="1"/>
</dbReference>
<dbReference type="InterPro" id="IPR050272">
    <property type="entry name" value="Isochorismatase-like_hydrls"/>
</dbReference>
<protein>
    <submittedName>
        <fullName evidence="3">Isochorismatase family protein</fullName>
    </submittedName>
</protein>
<evidence type="ECO:0000259" key="2">
    <source>
        <dbReference type="Pfam" id="PF00857"/>
    </source>
</evidence>
<dbReference type="EMBL" id="JBHRSD010000014">
    <property type="protein sequence ID" value="MFC3032608.1"/>
    <property type="molecule type" value="Genomic_DNA"/>
</dbReference>
<dbReference type="Gene3D" id="3.40.50.850">
    <property type="entry name" value="Isochorismatase-like"/>
    <property type="match status" value="1"/>
</dbReference>
<dbReference type="PANTHER" id="PTHR43540:SF6">
    <property type="entry name" value="ISOCHORISMATASE-LIKE DOMAIN-CONTAINING PROTEIN"/>
    <property type="match status" value="1"/>
</dbReference>
<dbReference type="InterPro" id="IPR036380">
    <property type="entry name" value="Isochorismatase-like_sf"/>
</dbReference>
<keyword evidence="4" id="KW-1185">Reference proteome</keyword>
<dbReference type="RefSeq" id="WP_377123277.1">
    <property type="nucleotide sequence ID" value="NZ_JBHRSD010000014.1"/>
</dbReference>
<accession>A0ABV7CJ04</accession>
<feature type="domain" description="Isochorismatase-like" evidence="2">
    <location>
        <begin position="3"/>
        <end position="143"/>
    </location>
</feature>
<reference evidence="4" key="1">
    <citation type="journal article" date="2019" name="Int. J. Syst. Evol. Microbiol.">
        <title>The Global Catalogue of Microorganisms (GCM) 10K type strain sequencing project: providing services to taxonomists for standard genome sequencing and annotation.</title>
        <authorList>
            <consortium name="The Broad Institute Genomics Platform"/>
            <consortium name="The Broad Institute Genome Sequencing Center for Infectious Disease"/>
            <person name="Wu L."/>
            <person name="Ma J."/>
        </authorList>
    </citation>
    <scope>NUCLEOTIDE SEQUENCE [LARGE SCALE GENOMIC DNA]</scope>
    <source>
        <strain evidence="4">KCTC 42730</strain>
    </source>
</reference>
<proteinExistence type="predicted"/>
<dbReference type="InterPro" id="IPR000868">
    <property type="entry name" value="Isochorismatase-like_dom"/>
</dbReference>
<dbReference type="Proteomes" id="UP001595453">
    <property type="component" value="Unassembled WGS sequence"/>
</dbReference>
<name>A0ABV7CJ04_9GAMM</name>
<dbReference type="SUPFAM" id="SSF52499">
    <property type="entry name" value="Isochorismatase-like hydrolases"/>
    <property type="match status" value="1"/>
</dbReference>
<sequence length="180" mass="20814">MKTALIIIDTQDSFFHTDYWREDEFAEFRANLTQVVTHFQQQNWPIVKVLHSREDVENSPFNPKSGLVKAMAFLPVHYDKVIYKSVHNAFTDTGLARWLMREGITKLVITGIRTEQCCETTTRVASDLGYQVEYVLDATLTFPMVCDITGQHYSTDDIKARTQLVLNKRFATITNSHDYK</sequence>
<gene>
    <name evidence="3" type="ORF">ACFOEE_08760</name>
</gene>
<organism evidence="3 4">
    <name type="scientific">Pseudoalteromonas fenneropenaei</name>
    <dbReference type="NCBI Taxonomy" id="1737459"/>
    <lineage>
        <taxon>Bacteria</taxon>
        <taxon>Pseudomonadati</taxon>
        <taxon>Pseudomonadota</taxon>
        <taxon>Gammaproteobacteria</taxon>
        <taxon>Alteromonadales</taxon>
        <taxon>Pseudoalteromonadaceae</taxon>
        <taxon>Pseudoalteromonas</taxon>
    </lineage>
</organism>
<keyword evidence="1" id="KW-0378">Hydrolase</keyword>
<comment type="caution">
    <text evidence="3">The sequence shown here is derived from an EMBL/GenBank/DDBJ whole genome shotgun (WGS) entry which is preliminary data.</text>
</comment>
<evidence type="ECO:0000313" key="4">
    <source>
        <dbReference type="Proteomes" id="UP001595453"/>
    </source>
</evidence>
<evidence type="ECO:0000313" key="3">
    <source>
        <dbReference type="EMBL" id="MFC3032608.1"/>
    </source>
</evidence>
<evidence type="ECO:0000256" key="1">
    <source>
        <dbReference type="ARBA" id="ARBA00022801"/>
    </source>
</evidence>